<name>A0A4Q7MF54_9BURK</name>
<feature type="chain" id="PRO_5030098132" evidence="4">
    <location>
        <begin position="26"/>
        <end position="342"/>
    </location>
</feature>
<keyword evidence="3 4" id="KW-0732">Signal</keyword>
<evidence type="ECO:0000313" key="6">
    <source>
        <dbReference type="Proteomes" id="UP000292039"/>
    </source>
</evidence>
<reference evidence="5 6" key="1">
    <citation type="submission" date="2019-02" db="EMBL/GenBank/DDBJ databases">
        <title>Genomic Encyclopedia of Type Strains, Phase IV (KMG-IV): sequencing the most valuable type-strain genomes for metagenomic binning, comparative biology and taxonomic classification.</title>
        <authorList>
            <person name="Goeker M."/>
        </authorList>
    </citation>
    <scope>NUCLEOTIDE SEQUENCE [LARGE SCALE GENOMIC DNA]</scope>
    <source>
        <strain evidence="5 6">DSM 16618</strain>
    </source>
</reference>
<dbReference type="GeneID" id="99725192"/>
<dbReference type="RefSeq" id="WP_130487579.1">
    <property type="nucleotide sequence ID" value="NZ_CBCSEB010000009.1"/>
</dbReference>
<sequence length="342" mass="37316">MKTIYRSLAALCLAALTVAPGAGLADDRKVLKLAHHSPVSNHLSRVADAMAKHFNEKSSQYRMEVFGAGTLYTEKGLVNSVSFGAVDMIFAASTFWEETTPEMAVLDFPMLLDSYAKAHAALDGNMGRALSSALERDNDIKVLGWMEFGLNGMLLNRVRPVRTVEDFKGLRLRAPNTFASIMLESLGASSVITSSSEVYMALQRGTIDGTFTGPKSVVERKFYEVSKYATYLPAAFSTQPLVVAQRTWSRLDEGTRALLQETVAMGAGLSREWAEEDVQLGIDGAREHLGMQEFSPETLAEITALAVPESEKYLKKVAGDRGMEMLDLARADVAALADSQEE</sequence>
<dbReference type="AlphaFoldDB" id="A0A4Q7MF54"/>
<dbReference type="EMBL" id="SGWZ01000005">
    <property type="protein sequence ID" value="RZS66734.1"/>
    <property type="molecule type" value="Genomic_DNA"/>
</dbReference>
<dbReference type="PANTHER" id="PTHR33376:SF7">
    <property type="entry name" value="C4-DICARBOXYLATE-BINDING PROTEIN DCTB"/>
    <property type="match status" value="1"/>
</dbReference>
<comment type="similarity">
    <text evidence="1">Belongs to the bacterial solute-binding protein 7 family.</text>
</comment>
<dbReference type="CDD" id="cd13603">
    <property type="entry name" value="PBP2_TRAP_Siap_TeaA_like"/>
    <property type="match status" value="1"/>
</dbReference>
<dbReference type="Gene3D" id="3.40.190.170">
    <property type="entry name" value="Bacterial extracellular solute-binding protein, family 7"/>
    <property type="match status" value="1"/>
</dbReference>
<keyword evidence="2" id="KW-0813">Transport</keyword>
<evidence type="ECO:0000256" key="2">
    <source>
        <dbReference type="ARBA" id="ARBA00022448"/>
    </source>
</evidence>
<evidence type="ECO:0000256" key="1">
    <source>
        <dbReference type="ARBA" id="ARBA00009023"/>
    </source>
</evidence>
<dbReference type="InterPro" id="IPR018389">
    <property type="entry name" value="DctP_fam"/>
</dbReference>
<evidence type="ECO:0000313" key="5">
    <source>
        <dbReference type="EMBL" id="RZS66734.1"/>
    </source>
</evidence>
<dbReference type="InterPro" id="IPR038404">
    <property type="entry name" value="TRAP_DctP_sf"/>
</dbReference>
<gene>
    <name evidence="5" type="ORF">EV679_2891</name>
</gene>
<comment type="caution">
    <text evidence="5">The sequence shown here is derived from an EMBL/GenBank/DDBJ whole genome shotgun (WGS) entry which is preliminary data.</text>
</comment>
<protein>
    <submittedName>
        <fullName evidence="5">TRAP-type C4-dicarboxylate transport system substrate-binding protein</fullName>
    </submittedName>
</protein>
<dbReference type="GO" id="GO:0055085">
    <property type="term" value="P:transmembrane transport"/>
    <property type="evidence" value="ECO:0007669"/>
    <property type="project" value="InterPro"/>
</dbReference>
<dbReference type="Proteomes" id="UP000292039">
    <property type="component" value="Unassembled WGS sequence"/>
</dbReference>
<organism evidence="5 6">
    <name type="scientific">Kerstersia gyiorum</name>
    <dbReference type="NCBI Taxonomy" id="206506"/>
    <lineage>
        <taxon>Bacteria</taxon>
        <taxon>Pseudomonadati</taxon>
        <taxon>Pseudomonadota</taxon>
        <taxon>Betaproteobacteria</taxon>
        <taxon>Burkholderiales</taxon>
        <taxon>Alcaligenaceae</taxon>
        <taxon>Kerstersia</taxon>
    </lineage>
</organism>
<evidence type="ECO:0000256" key="4">
    <source>
        <dbReference type="SAM" id="SignalP"/>
    </source>
</evidence>
<proteinExistence type="inferred from homology"/>
<evidence type="ECO:0000256" key="3">
    <source>
        <dbReference type="ARBA" id="ARBA00022729"/>
    </source>
</evidence>
<dbReference type="PANTHER" id="PTHR33376">
    <property type="match status" value="1"/>
</dbReference>
<dbReference type="NCBIfam" id="NF037995">
    <property type="entry name" value="TRAP_S1"/>
    <property type="match status" value="1"/>
</dbReference>
<feature type="signal peptide" evidence="4">
    <location>
        <begin position="1"/>
        <end position="25"/>
    </location>
</feature>
<accession>A0A4Q7MF54</accession>
<dbReference type="Pfam" id="PF03480">
    <property type="entry name" value="DctP"/>
    <property type="match status" value="1"/>
</dbReference>